<dbReference type="Pfam" id="PF04679">
    <property type="entry name" value="DNA_ligase_A_C"/>
    <property type="match status" value="1"/>
</dbReference>
<dbReference type="GO" id="GO:0071897">
    <property type="term" value="P:DNA biosynthetic process"/>
    <property type="evidence" value="ECO:0007669"/>
    <property type="project" value="InterPro"/>
</dbReference>
<keyword evidence="12 15" id="KW-0234">DNA repair</keyword>
<evidence type="ECO:0000256" key="13">
    <source>
        <dbReference type="ARBA" id="ARBA00023242"/>
    </source>
</evidence>
<name>A0A409VN50_9AGAR</name>
<proteinExistence type="inferred from homology"/>
<dbReference type="InterPro" id="IPR044125">
    <property type="entry name" value="Adenylation_DNA_ligase_IV"/>
</dbReference>
<dbReference type="Gene3D" id="1.10.3260.10">
    <property type="entry name" value="DNA ligase, ATP-dependent, N-terminal domain"/>
    <property type="match status" value="1"/>
</dbReference>
<evidence type="ECO:0000256" key="10">
    <source>
        <dbReference type="ARBA" id="ARBA00022842"/>
    </source>
</evidence>
<evidence type="ECO:0000259" key="18">
    <source>
        <dbReference type="PROSITE" id="PS50160"/>
    </source>
</evidence>
<keyword evidence="5" id="KW-0479">Metal-binding</keyword>
<evidence type="ECO:0000256" key="9">
    <source>
        <dbReference type="ARBA" id="ARBA00022840"/>
    </source>
</evidence>
<dbReference type="PANTHER" id="PTHR45997:SF1">
    <property type="entry name" value="DNA LIGASE 4"/>
    <property type="match status" value="1"/>
</dbReference>
<dbReference type="Pfam" id="PF01068">
    <property type="entry name" value="DNA_ligase_A_M"/>
    <property type="match status" value="1"/>
</dbReference>
<dbReference type="Gene3D" id="2.40.50.140">
    <property type="entry name" value="Nucleic acid-binding proteins"/>
    <property type="match status" value="1"/>
</dbReference>
<gene>
    <name evidence="20" type="ORF">CVT24_002757</name>
</gene>
<dbReference type="GO" id="GO:0005524">
    <property type="term" value="F:ATP binding"/>
    <property type="evidence" value="ECO:0007669"/>
    <property type="project" value="UniProtKB-KW"/>
</dbReference>
<reference evidence="20 21" key="1">
    <citation type="journal article" date="2018" name="Evol. Lett.">
        <title>Horizontal gene cluster transfer increased hallucinogenic mushroom diversity.</title>
        <authorList>
            <person name="Reynolds H.T."/>
            <person name="Vijayakumar V."/>
            <person name="Gluck-Thaler E."/>
            <person name="Korotkin H.B."/>
            <person name="Matheny P.B."/>
            <person name="Slot J.C."/>
        </authorList>
    </citation>
    <scope>NUCLEOTIDE SEQUENCE [LARGE SCALE GENOMIC DNA]</scope>
    <source>
        <strain evidence="20 21">2629</strain>
    </source>
</reference>
<evidence type="ECO:0000256" key="1">
    <source>
        <dbReference type="ARBA" id="ARBA00001946"/>
    </source>
</evidence>
<dbReference type="GO" id="GO:0032807">
    <property type="term" value="C:DNA ligase IV complex"/>
    <property type="evidence" value="ECO:0007669"/>
    <property type="project" value="TreeGrafter"/>
</dbReference>
<protein>
    <recommendedName>
        <fullName evidence="15">DNA ligase</fullName>
        <ecNumber evidence="15">6.5.1.1</ecNumber>
    </recommendedName>
</protein>
<evidence type="ECO:0000256" key="3">
    <source>
        <dbReference type="ARBA" id="ARBA00007572"/>
    </source>
</evidence>
<dbReference type="PROSITE" id="PS00697">
    <property type="entry name" value="DNA_LIGASE_A1"/>
    <property type="match status" value="1"/>
</dbReference>
<dbReference type="InterPro" id="IPR036420">
    <property type="entry name" value="BRCT_dom_sf"/>
</dbReference>
<dbReference type="STRING" id="181874.A0A409VN50"/>
<evidence type="ECO:0000313" key="21">
    <source>
        <dbReference type="Proteomes" id="UP000284842"/>
    </source>
</evidence>
<dbReference type="PANTHER" id="PTHR45997">
    <property type="entry name" value="DNA LIGASE 4"/>
    <property type="match status" value="1"/>
</dbReference>
<sequence length="1009" mass="115267">MLATPAPTEPPGSPGPERQELPPSQTYPEPPHNVSTLPFGVLSSLFDKLQNERKHDRRRRHLEVWFMKDRERAVYGLKEKNLAKVYIELIGLTAHSPDAIRLMNWKKPTEKDKMSGDFSQALYDVVSKRSSVIDSTLTIDELNDILDELSKCSGKREPQRKILQKIYNRSTPEEQRWIVRIILKDMVISVKETTVFAVFHPDAQDLFNTCSDLKKVAWELWDTSHRLNAQDKAIQLFSAFTPMLCKRPTKKIEDTVREMGGSKFYIEEKLDGERMQLHKRGNEYFYCSRKGKDYTHLYGKHVGSGSLTPFIHSAFDSRVEEIILDGEMLVWDPVSERNLPFGTLKTAALGEIRRQLADSNQLTLSEDKSKKEDNARPCFKVFDLLYLNGRSLIEMSTKSRKTNLKSCFKPIPGRFEFAAEYMGSTAKDIRERMDEVMNNQGEGLVIKHPKAKYVLNGRNLDWIKVKPEYMDNMGETVDVLVVAGNYGTRKRGGGVSTLICAVFDDRRSYKDDEEPKYNSFVRIGTGLSFADYLWIREKNWKVWDPKHPPKFLETAKRGQEDKGDLYLEPQDSFILKVKAAEITPSDQYAMGYTMRFPRALSIRTDLDYADCMPASAILESMRSERKRKMDIETNITKKKRKVTTQKVTVLPQYQGLSRKGITVTSNLFEDEKFLVVSDPKSKTGEEDKKELTKLIYENGGTCVQVARDQIHPRVIYGGTIIPYDLQAIINKGTYDVLKPTWVTDSVEKQELQPLRKRYLFHAQAETMESEEYLDDDEAMREVTPVPGPSRAIKSDLDDAPVVPKLEELSSDMASWYTFDDEPHDAVPGSPEVLTDHDSDNDDVAGEGDIDFNDWFDVKAPVGAGEAPPLSEKAEGKKPEVKETKDVKMGETEDAMEYDTELIFRHLCFYLDTVENAKLNGIAVKENQRSKEISADFATVEKLIVENGGKIVGLDEPKLTHVVLDQRDQSRRLELIKRTSQPKRRHLVISEFIQTCLDEGTLLDETDYSP</sequence>
<feature type="compositionally biased region" description="Basic and acidic residues" evidence="17">
    <location>
        <begin position="871"/>
        <end position="883"/>
    </location>
</feature>
<evidence type="ECO:0000256" key="16">
    <source>
        <dbReference type="RuleBase" id="RU004196"/>
    </source>
</evidence>
<dbReference type="SUPFAM" id="SSF117018">
    <property type="entry name" value="ATP-dependent DNA ligase DNA-binding domain"/>
    <property type="match status" value="1"/>
</dbReference>
<dbReference type="InterPro" id="IPR012309">
    <property type="entry name" value="DNA_ligase_ATP-dep_C"/>
</dbReference>
<keyword evidence="13" id="KW-0539">Nucleus</keyword>
<dbReference type="InterPro" id="IPR000977">
    <property type="entry name" value="DNA_ligase_ATP-dep"/>
</dbReference>
<comment type="catalytic activity">
    <reaction evidence="14 15">
        <text>ATP + (deoxyribonucleotide)n-3'-hydroxyl + 5'-phospho-(deoxyribonucleotide)m = (deoxyribonucleotide)n+m + AMP + diphosphate.</text>
        <dbReference type="EC" id="6.5.1.1"/>
    </reaction>
</comment>
<dbReference type="InterPro" id="IPR036599">
    <property type="entry name" value="DNA_ligase_N_sf"/>
</dbReference>
<keyword evidence="4 15" id="KW-0436">Ligase</keyword>
<dbReference type="Pfam" id="PF16589">
    <property type="entry name" value="BRCT_2"/>
    <property type="match status" value="1"/>
</dbReference>
<dbReference type="SUPFAM" id="SSF56091">
    <property type="entry name" value="DNA ligase/mRNA capping enzyme, catalytic domain"/>
    <property type="match status" value="1"/>
</dbReference>
<evidence type="ECO:0000256" key="14">
    <source>
        <dbReference type="ARBA" id="ARBA00034003"/>
    </source>
</evidence>
<dbReference type="Pfam" id="PF04675">
    <property type="entry name" value="DNA_ligase_A_N"/>
    <property type="match status" value="1"/>
</dbReference>
<dbReference type="Gene3D" id="3.40.50.10190">
    <property type="entry name" value="BRCT domain"/>
    <property type="match status" value="2"/>
</dbReference>
<dbReference type="CDD" id="cd07903">
    <property type="entry name" value="Adenylation_DNA_ligase_IV"/>
    <property type="match status" value="1"/>
</dbReference>
<evidence type="ECO:0000256" key="15">
    <source>
        <dbReference type="RuleBase" id="RU000617"/>
    </source>
</evidence>
<keyword evidence="7 15" id="KW-0547">Nucleotide-binding</keyword>
<comment type="caution">
    <text evidence="20">The sequence shown here is derived from an EMBL/GenBank/DDBJ whole genome shotgun (WGS) entry which is preliminary data.</text>
</comment>
<keyword evidence="8 15" id="KW-0227">DNA damage</keyword>
<dbReference type="CDD" id="cd07968">
    <property type="entry name" value="OBF_DNA_ligase_IV"/>
    <property type="match status" value="1"/>
</dbReference>
<feature type="region of interest" description="Disordered" evidence="17">
    <location>
        <begin position="1"/>
        <end position="34"/>
    </location>
</feature>
<dbReference type="Proteomes" id="UP000284842">
    <property type="component" value="Unassembled WGS sequence"/>
</dbReference>
<evidence type="ECO:0000259" key="19">
    <source>
        <dbReference type="PROSITE" id="PS50172"/>
    </source>
</evidence>
<dbReference type="GO" id="GO:0046872">
    <property type="term" value="F:metal ion binding"/>
    <property type="evidence" value="ECO:0007669"/>
    <property type="project" value="UniProtKB-KW"/>
</dbReference>
<dbReference type="InterPro" id="IPR001357">
    <property type="entry name" value="BRCT_dom"/>
</dbReference>
<evidence type="ECO:0000256" key="4">
    <source>
        <dbReference type="ARBA" id="ARBA00022598"/>
    </source>
</evidence>
<dbReference type="InterPro" id="IPR012308">
    <property type="entry name" value="DNA_ligase_ATP-dep_N"/>
</dbReference>
<dbReference type="Gene3D" id="3.30.470.30">
    <property type="entry name" value="DNA ligase/mRNA capping enzyme"/>
    <property type="match status" value="1"/>
</dbReference>
<keyword evidence="10" id="KW-0460">Magnesium</keyword>
<dbReference type="OrthoDB" id="151490at2759"/>
<accession>A0A409VN50</accession>
<evidence type="ECO:0000256" key="8">
    <source>
        <dbReference type="ARBA" id="ARBA00022763"/>
    </source>
</evidence>
<comment type="similarity">
    <text evidence="3 16">Belongs to the ATP-dependent DNA ligase family.</text>
</comment>
<keyword evidence="11 15" id="KW-0233">DNA recombination</keyword>
<dbReference type="NCBIfam" id="TIGR00574">
    <property type="entry name" value="dnl1"/>
    <property type="match status" value="1"/>
</dbReference>
<dbReference type="InterPro" id="IPR012310">
    <property type="entry name" value="DNA_ligase_ATP-dep_cent"/>
</dbReference>
<evidence type="ECO:0000256" key="11">
    <source>
        <dbReference type="ARBA" id="ARBA00023172"/>
    </source>
</evidence>
<feature type="domain" description="ATP-dependent DNA ligase family profile" evidence="18">
    <location>
        <begin position="370"/>
        <end position="504"/>
    </location>
</feature>
<dbReference type="CDD" id="cd18435">
    <property type="entry name" value="BRCT_BRC1_like_rpt1"/>
    <property type="match status" value="1"/>
</dbReference>
<dbReference type="InterPro" id="IPR012340">
    <property type="entry name" value="NA-bd_OB-fold"/>
</dbReference>
<dbReference type="InParanoid" id="A0A409VN50"/>
<dbReference type="SUPFAM" id="SSF52113">
    <property type="entry name" value="BRCT domain"/>
    <property type="match status" value="2"/>
</dbReference>
<organism evidence="20 21">
    <name type="scientific">Panaeolus cyanescens</name>
    <dbReference type="NCBI Taxonomy" id="181874"/>
    <lineage>
        <taxon>Eukaryota</taxon>
        <taxon>Fungi</taxon>
        <taxon>Dikarya</taxon>
        <taxon>Basidiomycota</taxon>
        <taxon>Agaricomycotina</taxon>
        <taxon>Agaricomycetes</taxon>
        <taxon>Agaricomycetidae</taxon>
        <taxon>Agaricales</taxon>
        <taxon>Agaricineae</taxon>
        <taxon>Galeropsidaceae</taxon>
        <taxon>Panaeolus</taxon>
    </lineage>
</organism>
<evidence type="ECO:0000256" key="6">
    <source>
        <dbReference type="ARBA" id="ARBA00022737"/>
    </source>
</evidence>
<dbReference type="GO" id="GO:0006297">
    <property type="term" value="P:nucleotide-excision repair, DNA gap filling"/>
    <property type="evidence" value="ECO:0007669"/>
    <property type="project" value="TreeGrafter"/>
</dbReference>
<keyword evidence="9 15" id="KW-0067">ATP-binding</keyword>
<dbReference type="PROSITE" id="PS50160">
    <property type="entry name" value="DNA_LIGASE_A3"/>
    <property type="match status" value="1"/>
</dbReference>
<feature type="domain" description="BRCT" evidence="19">
    <location>
        <begin position="898"/>
        <end position="1009"/>
    </location>
</feature>
<keyword evidence="21" id="KW-1185">Reference proteome</keyword>
<dbReference type="PROSITE" id="PS50172">
    <property type="entry name" value="BRCT"/>
    <property type="match status" value="2"/>
</dbReference>
<comment type="subcellular location">
    <subcellularLocation>
        <location evidence="2">Nucleus</location>
    </subcellularLocation>
</comment>
<evidence type="ECO:0000256" key="12">
    <source>
        <dbReference type="ARBA" id="ARBA00023204"/>
    </source>
</evidence>
<keyword evidence="6" id="KW-0677">Repeat</keyword>
<evidence type="ECO:0000256" key="2">
    <source>
        <dbReference type="ARBA" id="ARBA00004123"/>
    </source>
</evidence>
<evidence type="ECO:0000313" key="20">
    <source>
        <dbReference type="EMBL" id="PPQ67701.1"/>
    </source>
</evidence>
<dbReference type="FunCoup" id="A0A409VN50">
    <property type="interactions" value="237"/>
</dbReference>
<dbReference type="GO" id="GO:0006310">
    <property type="term" value="P:DNA recombination"/>
    <property type="evidence" value="ECO:0007669"/>
    <property type="project" value="UniProtKB-KW"/>
</dbReference>
<evidence type="ECO:0000256" key="7">
    <source>
        <dbReference type="ARBA" id="ARBA00022741"/>
    </source>
</evidence>
<evidence type="ECO:0000256" key="17">
    <source>
        <dbReference type="SAM" id="MobiDB-lite"/>
    </source>
</evidence>
<feature type="domain" description="BRCT" evidence="19">
    <location>
        <begin position="663"/>
        <end position="759"/>
    </location>
</feature>
<dbReference type="EMBL" id="NHTK01006021">
    <property type="protein sequence ID" value="PPQ67701.1"/>
    <property type="molecule type" value="Genomic_DNA"/>
</dbReference>
<feature type="region of interest" description="Disordered" evidence="17">
    <location>
        <begin position="862"/>
        <end position="883"/>
    </location>
</feature>
<dbReference type="SUPFAM" id="SSF50249">
    <property type="entry name" value="Nucleic acid-binding proteins"/>
    <property type="match status" value="1"/>
</dbReference>
<dbReference type="AlphaFoldDB" id="A0A409VN50"/>
<dbReference type="GO" id="GO:0006303">
    <property type="term" value="P:double-strand break repair via nonhomologous end joining"/>
    <property type="evidence" value="ECO:0007669"/>
    <property type="project" value="TreeGrafter"/>
</dbReference>
<dbReference type="InterPro" id="IPR029710">
    <property type="entry name" value="LIG4"/>
</dbReference>
<dbReference type="GO" id="GO:0003677">
    <property type="term" value="F:DNA binding"/>
    <property type="evidence" value="ECO:0007669"/>
    <property type="project" value="InterPro"/>
</dbReference>
<dbReference type="InterPro" id="IPR016059">
    <property type="entry name" value="DNA_ligase_ATP-dep_CS"/>
</dbReference>
<dbReference type="GO" id="GO:0003910">
    <property type="term" value="F:DNA ligase (ATP) activity"/>
    <property type="evidence" value="ECO:0007669"/>
    <property type="project" value="UniProtKB-EC"/>
</dbReference>
<dbReference type="EC" id="6.5.1.1" evidence="15"/>
<evidence type="ECO:0000256" key="5">
    <source>
        <dbReference type="ARBA" id="ARBA00022723"/>
    </source>
</evidence>
<comment type="cofactor">
    <cofactor evidence="1">
        <name>Mg(2+)</name>
        <dbReference type="ChEBI" id="CHEBI:18420"/>
    </cofactor>
</comment>